<accession>A0A0D2M0U4</accession>
<protein>
    <submittedName>
        <fullName evidence="1">Uncharacterized protein</fullName>
    </submittedName>
</protein>
<evidence type="ECO:0000313" key="1">
    <source>
        <dbReference type="EMBL" id="KIY95096.1"/>
    </source>
</evidence>
<dbReference type="GeneID" id="25730270"/>
<dbReference type="RefSeq" id="XP_013894116.1">
    <property type="nucleotide sequence ID" value="XM_014038662.1"/>
</dbReference>
<gene>
    <name evidence="1" type="ORF">MNEG_12865</name>
</gene>
<feature type="non-terminal residue" evidence="1">
    <location>
        <position position="143"/>
    </location>
</feature>
<organism evidence="1 2">
    <name type="scientific">Monoraphidium neglectum</name>
    <dbReference type="NCBI Taxonomy" id="145388"/>
    <lineage>
        <taxon>Eukaryota</taxon>
        <taxon>Viridiplantae</taxon>
        <taxon>Chlorophyta</taxon>
        <taxon>core chlorophytes</taxon>
        <taxon>Chlorophyceae</taxon>
        <taxon>CS clade</taxon>
        <taxon>Sphaeropleales</taxon>
        <taxon>Selenastraceae</taxon>
        <taxon>Monoraphidium</taxon>
    </lineage>
</organism>
<dbReference type="KEGG" id="mng:MNEG_12865"/>
<keyword evidence="2" id="KW-1185">Reference proteome</keyword>
<reference evidence="1 2" key="1">
    <citation type="journal article" date="2013" name="BMC Genomics">
        <title>Reconstruction of the lipid metabolism for the microalga Monoraphidium neglectum from its genome sequence reveals characteristics suitable for biofuel production.</title>
        <authorList>
            <person name="Bogen C."/>
            <person name="Al-Dilaimi A."/>
            <person name="Albersmeier A."/>
            <person name="Wichmann J."/>
            <person name="Grundmann M."/>
            <person name="Rupp O."/>
            <person name="Lauersen K.J."/>
            <person name="Blifernez-Klassen O."/>
            <person name="Kalinowski J."/>
            <person name="Goesmann A."/>
            <person name="Mussgnug J.H."/>
            <person name="Kruse O."/>
        </authorList>
    </citation>
    <scope>NUCLEOTIDE SEQUENCE [LARGE SCALE GENOMIC DNA]</scope>
    <source>
        <strain evidence="1 2">SAG 48.87</strain>
    </source>
</reference>
<proteinExistence type="predicted"/>
<dbReference type="Proteomes" id="UP000054498">
    <property type="component" value="Unassembled WGS sequence"/>
</dbReference>
<name>A0A0D2M0U4_9CHLO</name>
<dbReference type="AlphaFoldDB" id="A0A0D2M0U4"/>
<dbReference type="EMBL" id="KK103700">
    <property type="protein sequence ID" value="KIY95096.1"/>
    <property type="molecule type" value="Genomic_DNA"/>
</dbReference>
<sequence length="143" mass="14914">MEEGLSKCGAWAQTQVDAAAGPCAAPSIGKQLDFVALRKLSRDIGNDRMPSAEELPSTVDALLAALAAEHCNYAALVLEQLICKLPVHDIAIMLPALVAQLHIPCAFEAASRALVQTFLGGDDLARCVEMQGLASALVKAGCS</sequence>
<evidence type="ECO:0000313" key="2">
    <source>
        <dbReference type="Proteomes" id="UP000054498"/>
    </source>
</evidence>